<reference evidence="2" key="2">
    <citation type="submission" date="2020-11" db="EMBL/GenBank/DDBJ databases">
        <authorList>
            <person name="McCartney M.A."/>
            <person name="Auch B."/>
            <person name="Kono T."/>
            <person name="Mallez S."/>
            <person name="Becker A."/>
            <person name="Gohl D.M."/>
            <person name="Silverstein K.A.T."/>
            <person name="Koren S."/>
            <person name="Bechman K.B."/>
            <person name="Herman A."/>
            <person name="Abrahante J.E."/>
            <person name="Garbe J."/>
        </authorList>
    </citation>
    <scope>NUCLEOTIDE SEQUENCE</scope>
    <source>
        <strain evidence="2">Duluth1</strain>
        <tissue evidence="2">Whole animal</tissue>
    </source>
</reference>
<dbReference type="AlphaFoldDB" id="A0A9D4S7S3"/>
<evidence type="ECO:0000313" key="2">
    <source>
        <dbReference type="EMBL" id="KAH3893715.1"/>
    </source>
</evidence>
<dbReference type="EMBL" id="JAIWYP010000001">
    <property type="protein sequence ID" value="KAH3893715.1"/>
    <property type="molecule type" value="Genomic_DNA"/>
</dbReference>
<keyword evidence="3" id="KW-1185">Reference proteome</keyword>
<evidence type="ECO:0000256" key="1">
    <source>
        <dbReference type="SAM" id="MobiDB-lite"/>
    </source>
</evidence>
<feature type="compositionally biased region" description="Basic residues" evidence="1">
    <location>
        <begin position="65"/>
        <end position="77"/>
    </location>
</feature>
<comment type="caution">
    <text evidence="2">The sequence shown here is derived from an EMBL/GenBank/DDBJ whole genome shotgun (WGS) entry which is preliminary data.</text>
</comment>
<organism evidence="2 3">
    <name type="scientific">Dreissena polymorpha</name>
    <name type="common">Zebra mussel</name>
    <name type="synonym">Mytilus polymorpha</name>
    <dbReference type="NCBI Taxonomy" id="45954"/>
    <lineage>
        <taxon>Eukaryota</taxon>
        <taxon>Metazoa</taxon>
        <taxon>Spiralia</taxon>
        <taxon>Lophotrochozoa</taxon>
        <taxon>Mollusca</taxon>
        <taxon>Bivalvia</taxon>
        <taxon>Autobranchia</taxon>
        <taxon>Heteroconchia</taxon>
        <taxon>Euheterodonta</taxon>
        <taxon>Imparidentia</taxon>
        <taxon>Neoheterodontei</taxon>
        <taxon>Myida</taxon>
        <taxon>Dreissenoidea</taxon>
        <taxon>Dreissenidae</taxon>
        <taxon>Dreissena</taxon>
    </lineage>
</organism>
<protein>
    <submittedName>
        <fullName evidence="2">Uncharacterized protein</fullName>
    </submittedName>
</protein>
<accession>A0A9D4S7S3</accession>
<sequence>MKEIQYRVWQCQGATKLGGFFALANTFSLLSKRTAQCLDATILRQHVNNCIQHGQFTAFPQQPRIRLKDKQRKKHAREQHSDEQMKEDRLRDQQRKKNEQEHSVVTHKLKRTELGISKESDVQEHSVVTHKLKRTELEISKDRNVKEHSVVTHKLKRTELEISKERNGQELNGMRNKLKRIDRVIKLGSIHLGIHKTLNSQY</sequence>
<dbReference type="Proteomes" id="UP000828390">
    <property type="component" value="Unassembled WGS sequence"/>
</dbReference>
<reference evidence="2" key="1">
    <citation type="journal article" date="2019" name="bioRxiv">
        <title>The Genome of the Zebra Mussel, Dreissena polymorpha: A Resource for Invasive Species Research.</title>
        <authorList>
            <person name="McCartney M.A."/>
            <person name="Auch B."/>
            <person name="Kono T."/>
            <person name="Mallez S."/>
            <person name="Zhang Y."/>
            <person name="Obille A."/>
            <person name="Becker A."/>
            <person name="Abrahante J.E."/>
            <person name="Garbe J."/>
            <person name="Badalamenti J.P."/>
            <person name="Herman A."/>
            <person name="Mangelson H."/>
            <person name="Liachko I."/>
            <person name="Sullivan S."/>
            <person name="Sone E.D."/>
            <person name="Koren S."/>
            <person name="Silverstein K.A.T."/>
            <person name="Beckman K.B."/>
            <person name="Gohl D.M."/>
        </authorList>
    </citation>
    <scope>NUCLEOTIDE SEQUENCE</scope>
    <source>
        <strain evidence="2">Duluth1</strain>
        <tissue evidence="2">Whole animal</tissue>
    </source>
</reference>
<feature type="compositionally biased region" description="Basic and acidic residues" evidence="1">
    <location>
        <begin position="78"/>
        <end position="104"/>
    </location>
</feature>
<proteinExistence type="predicted"/>
<gene>
    <name evidence="2" type="ORF">DPMN_017865</name>
</gene>
<feature type="region of interest" description="Disordered" evidence="1">
    <location>
        <begin position="61"/>
        <end position="108"/>
    </location>
</feature>
<evidence type="ECO:0000313" key="3">
    <source>
        <dbReference type="Proteomes" id="UP000828390"/>
    </source>
</evidence>
<name>A0A9D4S7S3_DREPO</name>